<evidence type="ECO:0000313" key="6">
    <source>
        <dbReference type="Proteomes" id="UP000031202"/>
    </source>
</evidence>
<dbReference type="AlphaFoldDB" id="A0A0B4CRY8"/>
<accession>A0A0B4CRY8</accession>
<dbReference type="EMBL" id="JWSZ01000013">
    <property type="protein sequence ID" value="KIC57136.1"/>
    <property type="molecule type" value="Genomic_DNA"/>
</dbReference>
<dbReference type="InterPro" id="IPR019887">
    <property type="entry name" value="Tscrpt_reg_AsnC/Lrp_C"/>
</dbReference>
<dbReference type="SUPFAM" id="SSF46785">
    <property type="entry name" value="Winged helix' DNA-binding domain"/>
    <property type="match status" value="1"/>
</dbReference>
<protein>
    <submittedName>
        <fullName evidence="5">AsnC family transcriptional regulator</fullName>
    </submittedName>
</protein>
<dbReference type="Pfam" id="PF13412">
    <property type="entry name" value="HTH_24"/>
    <property type="match status" value="1"/>
</dbReference>
<keyword evidence="3" id="KW-0804">Transcription</keyword>
<evidence type="ECO:0000256" key="2">
    <source>
        <dbReference type="ARBA" id="ARBA00023125"/>
    </source>
</evidence>
<dbReference type="InterPro" id="IPR036390">
    <property type="entry name" value="WH_DNA-bd_sf"/>
</dbReference>
<dbReference type="SMART" id="SM00344">
    <property type="entry name" value="HTH_ASNC"/>
    <property type="match status" value="1"/>
</dbReference>
<evidence type="ECO:0000256" key="1">
    <source>
        <dbReference type="ARBA" id="ARBA00023015"/>
    </source>
</evidence>
<proteinExistence type="predicted"/>
<sequence length="148" mass="16375">MDAADLRLIDELRDDARQPLSRLAATLGVAASTVHARISRLVSRGVIRRFTIDVDPGALGYRTEALVSVRIRPGARAQLTRFAEELRTHPDVAQYFYVAGAEDFVIHFRGRDSADLRSFVTDHLSTHSIVAATNTSLIFERTDGLRGV</sequence>
<evidence type="ECO:0000313" key="5">
    <source>
        <dbReference type="EMBL" id="KIC57136.1"/>
    </source>
</evidence>
<keyword evidence="1" id="KW-0805">Transcription regulation</keyword>
<evidence type="ECO:0000259" key="4">
    <source>
        <dbReference type="PROSITE" id="PS50956"/>
    </source>
</evidence>
<dbReference type="PROSITE" id="PS50956">
    <property type="entry name" value="HTH_ASNC_2"/>
    <property type="match status" value="1"/>
</dbReference>
<dbReference type="PANTHER" id="PTHR30154">
    <property type="entry name" value="LEUCINE-RESPONSIVE REGULATORY PROTEIN"/>
    <property type="match status" value="1"/>
</dbReference>
<gene>
    <name evidence="5" type="ORF">RM52_11610</name>
</gene>
<dbReference type="Pfam" id="PF01037">
    <property type="entry name" value="AsnC_trans_reg"/>
    <property type="match status" value="1"/>
</dbReference>
<dbReference type="InterPro" id="IPR000485">
    <property type="entry name" value="AsnC-type_HTH_dom"/>
</dbReference>
<dbReference type="InterPro" id="IPR011008">
    <property type="entry name" value="Dimeric_a/b-barrel"/>
</dbReference>
<dbReference type="InterPro" id="IPR036388">
    <property type="entry name" value="WH-like_DNA-bd_sf"/>
</dbReference>
<dbReference type="Proteomes" id="UP000031202">
    <property type="component" value="Unassembled WGS sequence"/>
</dbReference>
<dbReference type="SUPFAM" id="SSF54909">
    <property type="entry name" value="Dimeric alpha+beta barrel"/>
    <property type="match status" value="1"/>
</dbReference>
<comment type="caution">
    <text evidence="5">The sequence shown here is derived from an EMBL/GenBank/DDBJ whole genome shotgun (WGS) entry which is preliminary data.</text>
</comment>
<reference evidence="5 6" key="1">
    <citation type="submission" date="2014-12" db="EMBL/GenBank/DDBJ databases">
        <title>Genome sequencing of Microbacterium hominis TPW29.</title>
        <authorList>
            <person name="Tan P.W."/>
            <person name="Chan K.-G."/>
        </authorList>
    </citation>
    <scope>NUCLEOTIDE SEQUENCE [LARGE SCALE GENOMIC DNA]</scope>
    <source>
        <strain evidence="5 6">TPW29</strain>
    </source>
</reference>
<feature type="domain" description="HTH asnC-type" evidence="4">
    <location>
        <begin position="1"/>
        <end position="62"/>
    </location>
</feature>
<organism evidence="5 6">
    <name type="scientific">Microbacterium hominis</name>
    <dbReference type="NCBI Taxonomy" id="162426"/>
    <lineage>
        <taxon>Bacteria</taxon>
        <taxon>Bacillati</taxon>
        <taxon>Actinomycetota</taxon>
        <taxon>Actinomycetes</taxon>
        <taxon>Micrococcales</taxon>
        <taxon>Microbacteriaceae</taxon>
        <taxon>Microbacterium</taxon>
    </lineage>
</organism>
<dbReference type="PRINTS" id="PR00033">
    <property type="entry name" value="HTHASNC"/>
</dbReference>
<dbReference type="GO" id="GO:0005829">
    <property type="term" value="C:cytosol"/>
    <property type="evidence" value="ECO:0007669"/>
    <property type="project" value="TreeGrafter"/>
</dbReference>
<dbReference type="PANTHER" id="PTHR30154:SF54">
    <property type="entry name" value="POSSIBLE TRANSCRIPTIONAL REGULATORY PROTEIN (PROBABLY LRP_ASNC-FAMILY)"/>
    <property type="match status" value="1"/>
</dbReference>
<dbReference type="GO" id="GO:0043200">
    <property type="term" value="P:response to amino acid"/>
    <property type="evidence" value="ECO:0007669"/>
    <property type="project" value="TreeGrafter"/>
</dbReference>
<dbReference type="GO" id="GO:0043565">
    <property type="term" value="F:sequence-specific DNA binding"/>
    <property type="evidence" value="ECO:0007669"/>
    <property type="project" value="InterPro"/>
</dbReference>
<name>A0A0B4CRY8_9MICO</name>
<evidence type="ECO:0000256" key="3">
    <source>
        <dbReference type="ARBA" id="ARBA00023163"/>
    </source>
</evidence>
<dbReference type="InterPro" id="IPR019888">
    <property type="entry name" value="Tscrpt_reg_AsnC-like"/>
</dbReference>
<dbReference type="Gene3D" id="1.10.10.10">
    <property type="entry name" value="Winged helix-like DNA-binding domain superfamily/Winged helix DNA-binding domain"/>
    <property type="match status" value="1"/>
</dbReference>
<dbReference type="Gene3D" id="3.30.70.920">
    <property type="match status" value="1"/>
</dbReference>
<keyword evidence="2" id="KW-0238">DNA-binding</keyword>